<dbReference type="GO" id="GO:0008840">
    <property type="term" value="F:4-hydroxy-tetrahydrodipicolinate synthase activity"/>
    <property type="evidence" value="ECO:0007669"/>
    <property type="project" value="UniProtKB-UniRule"/>
</dbReference>
<dbReference type="GO" id="GO:0019877">
    <property type="term" value="P:diaminopimelate biosynthetic process"/>
    <property type="evidence" value="ECO:0007669"/>
    <property type="project" value="UniProtKB-UniRule"/>
</dbReference>
<dbReference type="SUPFAM" id="SSF51569">
    <property type="entry name" value="Aldolase"/>
    <property type="match status" value="1"/>
</dbReference>
<dbReference type="HAMAP" id="MF_00418">
    <property type="entry name" value="DapA"/>
    <property type="match status" value="1"/>
</dbReference>
<feature type="site" description="Part of a proton relay during catalysis" evidence="12">
    <location>
        <position position="46"/>
    </location>
</feature>
<dbReference type="EC" id="4.3.3.7" evidence="4 12"/>
<evidence type="ECO:0000256" key="2">
    <source>
        <dbReference type="ARBA" id="ARBA00005120"/>
    </source>
</evidence>
<keyword evidence="5 12" id="KW-0963">Cytoplasm</keyword>
<evidence type="ECO:0000256" key="12">
    <source>
        <dbReference type="HAMAP-Rule" id="MF_00418"/>
    </source>
</evidence>
<evidence type="ECO:0000256" key="5">
    <source>
        <dbReference type="ARBA" id="ARBA00022490"/>
    </source>
</evidence>
<dbReference type="Gene3D" id="3.20.20.70">
    <property type="entry name" value="Aldolase class I"/>
    <property type="match status" value="1"/>
</dbReference>
<dbReference type="AlphaFoldDB" id="A0A9D1JQL5"/>
<dbReference type="GO" id="GO:0009089">
    <property type="term" value="P:lysine biosynthetic process via diaminopimelate"/>
    <property type="evidence" value="ECO:0007669"/>
    <property type="project" value="UniProtKB-UniRule"/>
</dbReference>
<accession>A0A9D1JQL5</accession>
<comment type="caution">
    <text evidence="16">The sequence shown here is derived from an EMBL/GenBank/DDBJ whole genome shotgun (WGS) entry which is preliminary data.</text>
</comment>
<sequence length="300" mass="32066">MAIFKGAGVAIVTPMYNDGSVNYEKLEQLVDEQIVNGTDAIIICGTTGESSTLTEPEHVECIKVAAAAAKKRVPVIAGTGSNDTKTAIYLTKEAQDAGADGALIVSPYYNKATQKGLIAHYTEIAKNTDLPIILYNIQSRTGVNIAPETLVTLAKTCDNIVAVKEASGNISQVAKIMHLAEGCIDLYSGNDDQIVPLLSLGGLGVISVLSNVVPRYTHDIVENYMSGNTAESCRMQLHALPLINALFSEVNPIPVKKAMNLMGKNVGPLRLPLTEMEDVHTKALAQAMKDFGLEVKEELI</sequence>
<comment type="similarity">
    <text evidence="3 12 13">Belongs to the DapA family.</text>
</comment>
<organism evidence="16 17">
    <name type="scientific">Candidatus Scybalocola faecigallinarum</name>
    <dbReference type="NCBI Taxonomy" id="2840941"/>
    <lineage>
        <taxon>Bacteria</taxon>
        <taxon>Bacillati</taxon>
        <taxon>Bacillota</taxon>
        <taxon>Clostridia</taxon>
        <taxon>Lachnospirales</taxon>
        <taxon>Lachnospiraceae</taxon>
        <taxon>Lachnospiraceae incertae sedis</taxon>
        <taxon>Candidatus Scybalocola (ex Gilroy et al. 2021)</taxon>
    </lineage>
</organism>
<evidence type="ECO:0000256" key="15">
    <source>
        <dbReference type="PIRSR" id="PIRSR001365-2"/>
    </source>
</evidence>
<evidence type="ECO:0000256" key="7">
    <source>
        <dbReference type="ARBA" id="ARBA00022915"/>
    </source>
</evidence>
<keyword evidence="7 12" id="KW-0220">Diaminopimelate biosynthesis</keyword>
<feature type="binding site" evidence="12 15">
    <location>
        <position position="206"/>
    </location>
    <ligand>
        <name>pyruvate</name>
        <dbReference type="ChEBI" id="CHEBI:15361"/>
    </ligand>
</feature>
<protein>
    <recommendedName>
        <fullName evidence="4 12">4-hydroxy-tetrahydrodipicolinate synthase</fullName>
        <shortName evidence="12">HTPA synthase</shortName>
        <ecNumber evidence="4 12">4.3.3.7</ecNumber>
    </recommendedName>
</protein>
<dbReference type="InterPro" id="IPR005263">
    <property type="entry name" value="DapA"/>
</dbReference>
<dbReference type="PROSITE" id="PS00665">
    <property type="entry name" value="DHDPS_1"/>
    <property type="match status" value="1"/>
</dbReference>
<evidence type="ECO:0000256" key="11">
    <source>
        <dbReference type="ARBA" id="ARBA00047836"/>
    </source>
</evidence>
<dbReference type="PANTHER" id="PTHR12128:SF66">
    <property type="entry name" value="4-HYDROXY-2-OXOGLUTARATE ALDOLASE, MITOCHONDRIAL"/>
    <property type="match status" value="1"/>
</dbReference>
<comment type="pathway">
    <text evidence="2 12">Amino-acid biosynthesis; L-lysine biosynthesis via DAP pathway; (S)-tetrahydrodipicolinate from L-aspartate: step 3/4.</text>
</comment>
<gene>
    <name evidence="12" type="primary">dapA</name>
    <name evidence="16" type="ORF">IAB46_07000</name>
</gene>
<evidence type="ECO:0000313" key="17">
    <source>
        <dbReference type="Proteomes" id="UP000823927"/>
    </source>
</evidence>
<reference evidence="16" key="1">
    <citation type="submission" date="2020-10" db="EMBL/GenBank/DDBJ databases">
        <authorList>
            <person name="Gilroy R."/>
        </authorList>
    </citation>
    <scope>NUCLEOTIDE SEQUENCE</scope>
    <source>
        <strain evidence="16">CHK178-757</strain>
    </source>
</reference>
<feature type="site" description="Part of a proton relay during catalysis" evidence="12">
    <location>
        <position position="109"/>
    </location>
</feature>
<evidence type="ECO:0000256" key="4">
    <source>
        <dbReference type="ARBA" id="ARBA00012086"/>
    </source>
</evidence>
<keyword evidence="8 12" id="KW-0457">Lysine biosynthesis</keyword>
<keyword evidence="6 12" id="KW-0028">Amino-acid biosynthesis</keyword>
<evidence type="ECO:0000256" key="10">
    <source>
        <dbReference type="ARBA" id="ARBA00023270"/>
    </source>
</evidence>
<comment type="subunit">
    <text evidence="12">Homotetramer; dimer of dimers.</text>
</comment>
<evidence type="ECO:0000256" key="6">
    <source>
        <dbReference type="ARBA" id="ARBA00022605"/>
    </source>
</evidence>
<dbReference type="InterPro" id="IPR020624">
    <property type="entry name" value="Schiff_base-form_aldolases_CS"/>
</dbReference>
<evidence type="ECO:0000256" key="1">
    <source>
        <dbReference type="ARBA" id="ARBA00003294"/>
    </source>
</evidence>
<evidence type="ECO:0000256" key="13">
    <source>
        <dbReference type="PIRNR" id="PIRNR001365"/>
    </source>
</evidence>
<dbReference type="GO" id="GO:0005829">
    <property type="term" value="C:cytosol"/>
    <property type="evidence" value="ECO:0007669"/>
    <property type="project" value="TreeGrafter"/>
</dbReference>
<feature type="active site" description="Schiff-base intermediate with substrate" evidence="12 14">
    <location>
        <position position="164"/>
    </location>
</feature>
<evidence type="ECO:0000256" key="3">
    <source>
        <dbReference type="ARBA" id="ARBA00007592"/>
    </source>
</evidence>
<comment type="function">
    <text evidence="1 12">Catalyzes the condensation of (S)-aspartate-beta-semialdehyde [(S)-ASA] and pyruvate to 4-hydroxy-tetrahydrodipicolinate (HTPA).</text>
</comment>
<dbReference type="CDD" id="cd00950">
    <property type="entry name" value="DHDPS"/>
    <property type="match status" value="1"/>
</dbReference>
<keyword evidence="9 12" id="KW-0456">Lyase</keyword>
<evidence type="ECO:0000313" key="16">
    <source>
        <dbReference type="EMBL" id="HIS47293.1"/>
    </source>
</evidence>
<dbReference type="SMART" id="SM01130">
    <property type="entry name" value="DHDPS"/>
    <property type="match status" value="1"/>
</dbReference>
<proteinExistence type="inferred from homology"/>
<feature type="binding site" evidence="12 15">
    <location>
        <position position="47"/>
    </location>
    <ligand>
        <name>pyruvate</name>
        <dbReference type="ChEBI" id="CHEBI:15361"/>
    </ligand>
</feature>
<comment type="caution">
    <text evidence="12">Was originally thought to be a dihydrodipicolinate synthase (DHDPS), catalyzing the condensation of (S)-aspartate-beta-semialdehyde [(S)-ASA] and pyruvate to dihydrodipicolinate (DHDP). However, it was shown in E.coli that the product of the enzymatic reaction is not dihydrodipicolinate but in fact (4S)-4-hydroxy-2,3,4,5-tetrahydro-(2S)-dipicolinic acid (HTPA), and that the consecutive dehydration reaction leading to DHDP is not spontaneous but catalyzed by DapB.</text>
</comment>
<dbReference type="PANTHER" id="PTHR12128">
    <property type="entry name" value="DIHYDRODIPICOLINATE SYNTHASE"/>
    <property type="match status" value="1"/>
</dbReference>
<dbReference type="NCBIfam" id="TIGR00674">
    <property type="entry name" value="dapA"/>
    <property type="match status" value="1"/>
</dbReference>
<dbReference type="Proteomes" id="UP000823927">
    <property type="component" value="Unassembled WGS sequence"/>
</dbReference>
<dbReference type="Pfam" id="PF00701">
    <property type="entry name" value="DHDPS"/>
    <property type="match status" value="1"/>
</dbReference>
<keyword evidence="10 12" id="KW-0704">Schiff base</keyword>
<dbReference type="EMBL" id="DVIT01000026">
    <property type="protein sequence ID" value="HIS47293.1"/>
    <property type="molecule type" value="Genomic_DNA"/>
</dbReference>
<dbReference type="InterPro" id="IPR002220">
    <property type="entry name" value="DapA-like"/>
</dbReference>
<comment type="catalytic activity">
    <reaction evidence="11 12">
        <text>L-aspartate 4-semialdehyde + pyruvate = (2S,4S)-4-hydroxy-2,3,4,5-tetrahydrodipicolinate + H2O + H(+)</text>
        <dbReference type="Rhea" id="RHEA:34171"/>
        <dbReference type="ChEBI" id="CHEBI:15361"/>
        <dbReference type="ChEBI" id="CHEBI:15377"/>
        <dbReference type="ChEBI" id="CHEBI:15378"/>
        <dbReference type="ChEBI" id="CHEBI:67139"/>
        <dbReference type="ChEBI" id="CHEBI:537519"/>
        <dbReference type="EC" id="4.3.3.7"/>
    </reaction>
</comment>
<dbReference type="InterPro" id="IPR013785">
    <property type="entry name" value="Aldolase_TIM"/>
</dbReference>
<reference evidence="16" key="2">
    <citation type="journal article" date="2021" name="PeerJ">
        <title>Extensive microbial diversity within the chicken gut microbiome revealed by metagenomics and culture.</title>
        <authorList>
            <person name="Gilroy R."/>
            <person name="Ravi A."/>
            <person name="Getino M."/>
            <person name="Pursley I."/>
            <person name="Horton D.L."/>
            <person name="Alikhan N.F."/>
            <person name="Baker D."/>
            <person name="Gharbi K."/>
            <person name="Hall N."/>
            <person name="Watson M."/>
            <person name="Adriaenssens E.M."/>
            <person name="Foster-Nyarko E."/>
            <person name="Jarju S."/>
            <person name="Secka A."/>
            <person name="Antonio M."/>
            <person name="Oren A."/>
            <person name="Chaudhuri R.R."/>
            <person name="La Ragione R."/>
            <person name="Hildebrand F."/>
            <person name="Pallen M.J."/>
        </authorList>
    </citation>
    <scope>NUCLEOTIDE SEQUENCE</scope>
    <source>
        <strain evidence="16">CHK178-757</strain>
    </source>
</reference>
<evidence type="ECO:0000256" key="8">
    <source>
        <dbReference type="ARBA" id="ARBA00023154"/>
    </source>
</evidence>
<evidence type="ECO:0000256" key="9">
    <source>
        <dbReference type="ARBA" id="ARBA00023239"/>
    </source>
</evidence>
<dbReference type="PRINTS" id="PR00146">
    <property type="entry name" value="DHPICSNTHASE"/>
</dbReference>
<dbReference type="PIRSF" id="PIRSF001365">
    <property type="entry name" value="DHDPS"/>
    <property type="match status" value="1"/>
</dbReference>
<name>A0A9D1JQL5_9FIRM</name>
<comment type="subcellular location">
    <subcellularLocation>
        <location evidence="12">Cytoplasm</location>
    </subcellularLocation>
</comment>
<feature type="active site" description="Proton donor/acceptor" evidence="12 14">
    <location>
        <position position="135"/>
    </location>
</feature>
<evidence type="ECO:0000256" key="14">
    <source>
        <dbReference type="PIRSR" id="PIRSR001365-1"/>
    </source>
</evidence>